<keyword evidence="4 9" id="KW-0808">Transferase</keyword>
<comment type="pathway">
    <text evidence="9">Protein modification; lipoprotein biosynthesis (N-acyl transfer).</text>
</comment>
<feature type="transmembrane region" description="Helical" evidence="9">
    <location>
        <begin position="199"/>
        <end position="220"/>
    </location>
</feature>
<dbReference type="PROSITE" id="PS50263">
    <property type="entry name" value="CN_HYDROLASE"/>
    <property type="match status" value="1"/>
</dbReference>
<dbReference type="Pfam" id="PF20154">
    <property type="entry name" value="LNT_N"/>
    <property type="match status" value="1"/>
</dbReference>
<dbReference type="EMBL" id="JAMFMB010000010">
    <property type="protein sequence ID" value="MCL6283806.1"/>
    <property type="molecule type" value="Genomic_DNA"/>
</dbReference>
<accession>A0ABT0Q1V5</accession>
<name>A0ABT0Q1V5_9RHOB</name>
<keyword evidence="6 9" id="KW-1133">Transmembrane helix</keyword>
<feature type="transmembrane region" description="Helical" evidence="9">
    <location>
        <begin position="12"/>
        <end position="29"/>
    </location>
</feature>
<dbReference type="PANTHER" id="PTHR38686">
    <property type="entry name" value="APOLIPOPROTEIN N-ACYLTRANSFERASE"/>
    <property type="match status" value="1"/>
</dbReference>
<proteinExistence type="inferred from homology"/>
<dbReference type="Gene3D" id="3.60.110.10">
    <property type="entry name" value="Carbon-nitrogen hydrolase"/>
    <property type="match status" value="1"/>
</dbReference>
<dbReference type="CDD" id="cd07571">
    <property type="entry name" value="ALP_N-acyl_transferase"/>
    <property type="match status" value="1"/>
</dbReference>
<gene>
    <name evidence="9 11" type="primary">lnt</name>
    <name evidence="11" type="ORF">M3P21_09725</name>
</gene>
<feature type="transmembrane region" description="Helical" evidence="9">
    <location>
        <begin position="88"/>
        <end position="112"/>
    </location>
</feature>
<dbReference type="EC" id="2.3.1.269" evidence="9"/>
<evidence type="ECO:0000256" key="3">
    <source>
        <dbReference type="ARBA" id="ARBA00022475"/>
    </source>
</evidence>
<comment type="catalytic activity">
    <reaction evidence="9">
        <text>N-terminal S-1,2-diacyl-sn-glyceryl-L-cysteinyl-[lipoprotein] + a glycerophospholipid = N-acyl-S-1,2-diacyl-sn-glyceryl-L-cysteinyl-[lipoprotein] + a 2-acyl-sn-glycero-3-phospholipid + H(+)</text>
        <dbReference type="Rhea" id="RHEA:48228"/>
        <dbReference type="Rhea" id="RHEA-COMP:14681"/>
        <dbReference type="Rhea" id="RHEA-COMP:14684"/>
        <dbReference type="ChEBI" id="CHEBI:15378"/>
        <dbReference type="ChEBI" id="CHEBI:136912"/>
        <dbReference type="ChEBI" id="CHEBI:140656"/>
        <dbReference type="ChEBI" id="CHEBI:140657"/>
        <dbReference type="ChEBI" id="CHEBI:140660"/>
        <dbReference type="EC" id="2.3.1.269"/>
    </reaction>
</comment>
<evidence type="ECO:0000256" key="5">
    <source>
        <dbReference type="ARBA" id="ARBA00022692"/>
    </source>
</evidence>
<dbReference type="SUPFAM" id="SSF56317">
    <property type="entry name" value="Carbon-nitrogen hydrolase"/>
    <property type="match status" value="1"/>
</dbReference>
<dbReference type="PANTHER" id="PTHR38686:SF1">
    <property type="entry name" value="APOLIPOPROTEIN N-ACYLTRANSFERASE"/>
    <property type="match status" value="1"/>
</dbReference>
<evidence type="ECO:0000313" key="12">
    <source>
        <dbReference type="Proteomes" id="UP001203880"/>
    </source>
</evidence>
<dbReference type="InterPro" id="IPR036526">
    <property type="entry name" value="C-N_Hydrolase_sf"/>
</dbReference>
<feature type="domain" description="CN hydrolase" evidence="10">
    <location>
        <begin position="228"/>
        <end position="466"/>
    </location>
</feature>
<organism evidence="11 12">
    <name type="scientific">Ruegeria spongiae</name>
    <dbReference type="NCBI Taxonomy" id="2942209"/>
    <lineage>
        <taxon>Bacteria</taxon>
        <taxon>Pseudomonadati</taxon>
        <taxon>Pseudomonadota</taxon>
        <taxon>Alphaproteobacteria</taxon>
        <taxon>Rhodobacterales</taxon>
        <taxon>Roseobacteraceae</taxon>
        <taxon>Ruegeria</taxon>
    </lineage>
</organism>
<keyword evidence="5 9" id="KW-0812">Transmembrane</keyword>
<feature type="transmembrane region" description="Helical" evidence="9">
    <location>
        <begin position="35"/>
        <end position="51"/>
    </location>
</feature>
<keyword evidence="3 9" id="KW-1003">Cell membrane</keyword>
<feature type="transmembrane region" description="Helical" evidence="9">
    <location>
        <begin position="124"/>
        <end position="149"/>
    </location>
</feature>
<protein>
    <recommendedName>
        <fullName evidence="9">Apolipoprotein N-acyltransferase</fullName>
        <shortName evidence="9">ALP N-acyltransferase</shortName>
        <ecNumber evidence="9">2.3.1.269</ecNumber>
    </recommendedName>
</protein>
<dbReference type="InterPro" id="IPR045378">
    <property type="entry name" value="LNT_N"/>
</dbReference>
<dbReference type="InterPro" id="IPR003010">
    <property type="entry name" value="C-N_Hydrolase"/>
</dbReference>
<dbReference type="NCBIfam" id="TIGR00546">
    <property type="entry name" value="lnt"/>
    <property type="match status" value="1"/>
</dbReference>
<evidence type="ECO:0000256" key="2">
    <source>
        <dbReference type="ARBA" id="ARBA00010065"/>
    </source>
</evidence>
<evidence type="ECO:0000256" key="4">
    <source>
        <dbReference type="ARBA" id="ARBA00022679"/>
    </source>
</evidence>
<dbReference type="Proteomes" id="UP001203880">
    <property type="component" value="Unassembled WGS sequence"/>
</dbReference>
<feature type="transmembrane region" description="Helical" evidence="9">
    <location>
        <begin position="473"/>
        <end position="495"/>
    </location>
</feature>
<dbReference type="Pfam" id="PF00795">
    <property type="entry name" value="CN_hydrolase"/>
    <property type="match status" value="1"/>
</dbReference>
<sequence length="501" mass="53411">MSQRLRWSLRPRLALAVVLGVIAALGLAPYDLWPATLGALICLPVLALQDCTRKRAAMIGWAFGLGYFGHGLAWIVEPFLVDIPRHGWMAPFALVLMAGGLALFWAAAFWVAAASRLGLVGRSWLLVFSWSLAEFARAYVLTGFPWAALAQIWVETPLAQSLAFVGPQGLAIATLAAALPMGAALIGTGHVLPRVLNAVPALGLLAVAVYFSALAAPAVMTGKTVRLVQPNAPQHQKWDPEHIPRFFRRQIEFTATAPSPDLIVWPETAVPTWLDEAEGVFQTISDAATGVPVVLGIRRYDSGRIYNSAVYLDGNGKLGGVYDKHHLVPFGEYVPLGDLLARFGIHGFAANAGQGFSAGPGPELLSLGPVGSALPLICYEAVFPQDVGNAPARPDMLLQLTNDAWFGSWSGPYQHLAQARMRAIEQGLPMVRVANTGISAMIDPHGGTIAQIPLGFDGYIDAPLPAPLAPTHYAYTGDLPAFVLVLVGLGGMIGLHRRRAG</sequence>
<evidence type="ECO:0000313" key="11">
    <source>
        <dbReference type="EMBL" id="MCL6283806.1"/>
    </source>
</evidence>
<dbReference type="RefSeq" id="WP_249709653.1">
    <property type="nucleotide sequence ID" value="NZ_JAMFMB010000010.1"/>
</dbReference>
<comment type="caution">
    <text evidence="11">The sequence shown here is derived from an EMBL/GenBank/DDBJ whole genome shotgun (WGS) entry which is preliminary data.</text>
</comment>
<evidence type="ECO:0000259" key="10">
    <source>
        <dbReference type="PROSITE" id="PS50263"/>
    </source>
</evidence>
<reference evidence="11" key="1">
    <citation type="submission" date="2022-05" db="EMBL/GenBank/DDBJ databases">
        <authorList>
            <person name="Park J.-S."/>
        </authorList>
    </citation>
    <scope>NUCLEOTIDE SEQUENCE</scope>
    <source>
        <strain evidence="11">2012CJ41-6</strain>
    </source>
</reference>
<comment type="subcellular location">
    <subcellularLocation>
        <location evidence="1 9">Cell membrane</location>
        <topology evidence="1 9">Multi-pass membrane protein</topology>
    </subcellularLocation>
</comment>
<evidence type="ECO:0000256" key="7">
    <source>
        <dbReference type="ARBA" id="ARBA00023136"/>
    </source>
</evidence>
<keyword evidence="12" id="KW-1185">Reference proteome</keyword>
<keyword evidence="8 9" id="KW-0012">Acyltransferase</keyword>
<feature type="transmembrane region" description="Helical" evidence="9">
    <location>
        <begin position="58"/>
        <end position="76"/>
    </location>
</feature>
<dbReference type="HAMAP" id="MF_01148">
    <property type="entry name" value="Lnt"/>
    <property type="match status" value="1"/>
</dbReference>
<evidence type="ECO:0000256" key="8">
    <source>
        <dbReference type="ARBA" id="ARBA00023315"/>
    </source>
</evidence>
<feature type="transmembrane region" description="Helical" evidence="9">
    <location>
        <begin position="169"/>
        <end position="192"/>
    </location>
</feature>
<evidence type="ECO:0000256" key="1">
    <source>
        <dbReference type="ARBA" id="ARBA00004651"/>
    </source>
</evidence>
<dbReference type="InterPro" id="IPR004563">
    <property type="entry name" value="Apolipo_AcylTrfase"/>
</dbReference>
<evidence type="ECO:0000256" key="6">
    <source>
        <dbReference type="ARBA" id="ARBA00022989"/>
    </source>
</evidence>
<comment type="similarity">
    <text evidence="2 9">Belongs to the CN hydrolase family. Apolipoprotein N-acyltransferase subfamily.</text>
</comment>
<keyword evidence="7 9" id="KW-0472">Membrane</keyword>
<evidence type="ECO:0000256" key="9">
    <source>
        <dbReference type="HAMAP-Rule" id="MF_01148"/>
    </source>
</evidence>
<comment type="function">
    <text evidence="9">Catalyzes the phospholipid dependent N-acylation of the N-terminal cysteine of apolipoprotein, the last step in lipoprotein maturation.</text>
</comment>